<dbReference type="PANTHER" id="PTHR42813:SF1">
    <property type="entry name" value="DEHYDROGENASE, PUTATIVE (AFU_ORTHOLOGUE AFUA_5G03930)-RELATED"/>
    <property type="match status" value="1"/>
</dbReference>
<dbReference type="InterPro" id="IPR036291">
    <property type="entry name" value="NAD(P)-bd_dom_sf"/>
</dbReference>
<dbReference type="SUPFAM" id="SSF51735">
    <property type="entry name" value="NAD(P)-binding Rossmann-fold domains"/>
    <property type="match status" value="1"/>
</dbReference>
<dbReference type="Gene3D" id="3.90.180.10">
    <property type="entry name" value="Medium-chain alcohol dehydrogenases, catalytic domain"/>
    <property type="match status" value="1"/>
</dbReference>
<dbReference type="CDD" id="cd08283">
    <property type="entry name" value="FDH_like_1"/>
    <property type="match status" value="1"/>
</dbReference>
<dbReference type="PANTHER" id="PTHR42813">
    <property type="entry name" value="ZINC-TYPE ALCOHOL DEHYDROGENASE-LIKE"/>
    <property type="match status" value="1"/>
</dbReference>
<dbReference type="Gene3D" id="3.40.50.720">
    <property type="entry name" value="NAD(P)-binding Rossmann-like Domain"/>
    <property type="match status" value="1"/>
</dbReference>
<dbReference type="GO" id="GO:0046872">
    <property type="term" value="F:metal ion binding"/>
    <property type="evidence" value="ECO:0007669"/>
    <property type="project" value="UniProtKB-KW"/>
</dbReference>
<name>A0A139AVF6_GONPJ</name>
<dbReference type="EMBL" id="KQ965734">
    <property type="protein sequence ID" value="KXS20710.1"/>
    <property type="molecule type" value="Genomic_DNA"/>
</dbReference>
<evidence type="ECO:0000256" key="4">
    <source>
        <dbReference type="SAM" id="MobiDB-lite"/>
    </source>
</evidence>
<evidence type="ECO:0000313" key="6">
    <source>
        <dbReference type="EMBL" id="KXS20710.1"/>
    </source>
</evidence>
<dbReference type="OMA" id="QNAMYGH"/>
<comment type="cofactor">
    <cofactor evidence="1">
        <name>Zn(2+)</name>
        <dbReference type="ChEBI" id="CHEBI:29105"/>
    </cofactor>
</comment>
<organism evidence="6 7">
    <name type="scientific">Gonapodya prolifera (strain JEL478)</name>
    <name type="common">Monoblepharis prolifera</name>
    <dbReference type="NCBI Taxonomy" id="1344416"/>
    <lineage>
        <taxon>Eukaryota</taxon>
        <taxon>Fungi</taxon>
        <taxon>Fungi incertae sedis</taxon>
        <taxon>Chytridiomycota</taxon>
        <taxon>Chytridiomycota incertae sedis</taxon>
        <taxon>Monoblepharidomycetes</taxon>
        <taxon>Monoblepharidales</taxon>
        <taxon>Gonapodyaceae</taxon>
        <taxon>Gonapodya</taxon>
    </lineage>
</organism>
<reference evidence="6 7" key="1">
    <citation type="journal article" date="2015" name="Genome Biol. Evol.">
        <title>Phylogenomic analyses indicate that early fungi evolved digesting cell walls of algal ancestors of land plants.</title>
        <authorList>
            <person name="Chang Y."/>
            <person name="Wang S."/>
            <person name="Sekimoto S."/>
            <person name="Aerts A.L."/>
            <person name="Choi C."/>
            <person name="Clum A."/>
            <person name="LaButti K.M."/>
            <person name="Lindquist E.A."/>
            <person name="Yee Ngan C."/>
            <person name="Ohm R.A."/>
            <person name="Salamov A.A."/>
            <person name="Grigoriev I.V."/>
            <person name="Spatafora J.W."/>
            <person name="Berbee M.L."/>
        </authorList>
    </citation>
    <scope>NUCLEOTIDE SEQUENCE [LARGE SCALE GENOMIC DNA]</scope>
    <source>
        <strain evidence="6 7">JEL478</strain>
    </source>
</reference>
<evidence type="ECO:0000259" key="5">
    <source>
        <dbReference type="Pfam" id="PF08240"/>
    </source>
</evidence>
<feature type="domain" description="Alcohol dehydrogenase-like N-terminal" evidence="5">
    <location>
        <begin position="25"/>
        <end position="158"/>
    </location>
</feature>
<dbReference type="AlphaFoldDB" id="A0A139AVF6"/>
<dbReference type="InterPro" id="IPR013154">
    <property type="entry name" value="ADH-like_N"/>
</dbReference>
<sequence length="418" mass="45995">MLACTWWGKNDVRMTQEPIPAVTDPKDAVIRVTGSTVCGSDLHLLHGEIMDLERGFVLGHEAMGRIDELGEALSNGEYKIGDRVVICFPISCGSCRFCKEMLTTACDTTNASPIMKKLYGQTTSGIFGYSHFVGGFGGCQAEYVRVPFADFNLLKVPDTVPDEKALFLSDIVATSYHAVFDTGCKQGETIGVWGLGPIGLEVCQWLQRTFRAARIVGIDKVPARLKFAHEKFGVDVYNFEELEKERGADAVVTTILEKYPGGLDRCIDCAGFRYRKSWTHTIQAAIGLETDQPEVLNECIRAVRKFGSIGVIADYAGTTNGLLIGGVMEKGIRLIGCGQAPVQKYWKELMKKIETGEHDPTVLLTHRLPFEKCADAYYAMDQKQEGMIKTFLQTKFSSPRAEGTPELTDEVPKGGAFA</sequence>
<proteinExistence type="predicted"/>
<evidence type="ECO:0000256" key="1">
    <source>
        <dbReference type="ARBA" id="ARBA00001947"/>
    </source>
</evidence>
<dbReference type="InterPro" id="IPR011032">
    <property type="entry name" value="GroES-like_sf"/>
</dbReference>
<feature type="region of interest" description="Disordered" evidence="4">
    <location>
        <begin position="399"/>
        <end position="418"/>
    </location>
</feature>
<evidence type="ECO:0000313" key="7">
    <source>
        <dbReference type="Proteomes" id="UP000070544"/>
    </source>
</evidence>
<evidence type="ECO:0000256" key="2">
    <source>
        <dbReference type="ARBA" id="ARBA00022723"/>
    </source>
</evidence>
<protein>
    <submittedName>
        <fullName evidence="6">GroES-like protein</fullName>
    </submittedName>
</protein>
<gene>
    <name evidence="6" type="ORF">M427DRAFT_94078</name>
</gene>
<dbReference type="SUPFAM" id="SSF50129">
    <property type="entry name" value="GroES-like"/>
    <property type="match status" value="1"/>
</dbReference>
<evidence type="ECO:0000256" key="3">
    <source>
        <dbReference type="ARBA" id="ARBA00022833"/>
    </source>
</evidence>
<keyword evidence="2" id="KW-0479">Metal-binding</keyword>
<dbReference type="Pfam" id="PF08240">
    <property type="entry name" value="ADH_N"/>
    <property type="match status" value="1"/>
</dbReference>
<keyword evidence="3" id="KW-0862">Zinc</keyword>
<dbReference type="OrthoDB" id="3941538at2759"/>
<accession>A0A139AVF6</accession>
<dbReference type="Proteomes" id="UP000070544">
    <property type="component" value="Unassembled WGS sequence"/>
</dbReference>
<dbReference type="STRING" id="1344416.A0A139AVF6"/>
<keyword evidence="7" id="KW-1185">Reference proteome</keyword>